<protein>
    <submittedName>
        <fullName evidence="1">Uncharacterized protein</fullName>
    </submittedName>
</protein>
<sequence>MNYFVINLDSGEFWEGEAENAREAYQHITIKKGDTTSVRYGRLSIVKIWDRDNK</sequence>
<evidence type="ECO:0000313" key="1">
    <source>
        <dbReference type="EMBL" id="QJI04261.1"/>
    </source>
</evidence>
<dbReference type="EMBL" id="MT145163">
    <property type="protein sequence ID" value="QJI04261.1"/>
    <property type="molecule type" value="Genomic_DNA"/>
</dbReference>
<proteinExistence type="predicted"/>
<reference evidence="1" key="1">
    <citation type="submission" date="2020-03" db="EMBL/GenBank/DDBJ databases">
        <title>The deep terrestrial virosphere.</title>
        <authorList>
            <person name="Holmfeldt K."/>
            <person name="Nilsson E."/>
            <person name="Simone D."/>
            <person name="Lopez-Fernandez M."/>
            <person name="Wu X."/>
            <person name="de Brujin I."/>
            <person name="Lundin D."/>
            <person name="Andersson A."/>
            <person name="Bertilsson S."/>
            <person name="Dopson M."/>
        </authorList>
    </citation>
    <scope>NUCLEOTIDE SEQUENCE</scope>
    <source>
        <strain evidence="1">TM448B07067</strain>
    </source>
</reference>
<dbReference type="AlphaFoldDB" id="A0A6M3Y1X9"/>
<name>A0A6M3Y1X9_9ZZZZ</name>
<organism evidence="1">
    <name type="scientific">viral metagenome</name>
    <dbReference type="NCBI Taxonomy" id="1070528"/>
    <lineage>
        <taxon>unclassified sequences</taxon>
        <taxon>metagenomes</taxon>
        <taxon>organismal metagenomes</taxon>
    </lineage>
</organism>
<accession>A0A6M3Y1X9</accession>
<gene>
    <name evidence="1" type="ORF">TM448B07067_0008</name>
</gene>